<dbReference type="InterPro" id="IPR025282">
    <property type="entry name" value="DUF4214"/>
</dbReference>
<protein>
    <recommendedName>
        <fullName evidence="1">DUF4214 domain-containing protein</fullName>
    </recommendedName>
</protein>
<name>A0ABX2D4Z2_9CYAN</name>
<feature type="domain" description="DUF4214" evidence="1">
    <location>
        <begin position="21"/>
        <end position="80"/>
    </location>
</feature>
<comment type="caution">
    <text evidence="2">The sequence shown here is derived from an EMBL/GenBank/DDBJ whole genome shotgun (WGS) entry which is preliminary data.</text>
</comment>
<accession>A0ABX2D4Z2</accession>
<evidence type="ECO:0000313" key="2">
    <source>
        <dbReference type="EMBL" id="NQE36710.1"/>
    </source>
</evidence>
<reference evidence="2 3" key="1">
    <citation type="journal article" date="2020" name="Sci. Rep.">
        <title>A novel cyanobacterial geosmin producer, revising GeoA distribution and dispersion patterns in Bacteria.</title>
        <authorList>
            <person name="Churro C."/>
            <person name="Semedo-Aguiar A.P."/>
            <person name="Silva A.D."/>
            <person name="Pereira-Leal J.B."/>
            <person name="Leite R.B."/>
        </authorList>
    </citation>
    <scope>NUCLEOTIDE SEQUENCE [LARGE SCALE GENOMIC DNA]</scope>
    <source>
        <strain evidence="2 3">IPMA8</strain>
    </source>
</reference>
<dbReference type="Proteomes" id="UP000702425">
    <property type="component" value="Unassembled WGS sequence"/>
</dbReference>
<keyword evidence="3" id="KW-1185">Reference proteome</keyword>
<dbReference type="InterPro" id="IPR005331">
    <property type="entry name" value="Sulfotransferase"/>
</dbReference>
<dbReference type="EMBL" id="SRRZ01000095">
    <property type="protein sequence ID" value="NQE36710.1"/>
    <property type="molecule type" value="Genomic_DNA"/>
</dbReference>
<dbReference type="Gene3D" id="3.40.50.300">
    <property type="entry name" value="P-loop containing nucleotide triphosphate hydrolases"/>
    <property type="match status" value="1"/>
</dbReference>
<dbReference type="Pfam" id="PF03567">
    <property type="entry name" value="Sulfotransfer_2"/>
    <property type="match status" value="1"/>
</dbReference>
<evidence type="ECO:0000313" key="3">
    <source>
        <dbReference type="Proteomes" id="UP000702425"/>
    </source>
</evidence>
<organism evidence="2 3">
    <name type="scientific">Microcoleus asticus IPMA8</name>
    <dbReference type="NCBI Taxonomy" id="2563858"/>
    <lineage>
        <taxon>Bacteria</taxon>
        <taxon>Bacillati</taxon>
        <taxon>Cyanobacteriota</taxon>
        <taxon>Cyanophyceae</taxon>
        <taxon>Oscillatoriophycideae</taxon>
        <taxon>Oscillatoriales</taxon>
        <taxon>Microcoleaceae</taxon>
        <taxon>Microcoleus</taxon>
        <taxon>Microcoleus asticus</taxon>
    </lineage>
</organism>
<dbReference type="InterPro" id="IPR027417">
    <property type="entry name" value="P-loop_NTPase"/>
</dbReference>
<dbReference type="SUPFAM" id="SSF52540">
    <property type="entry name" value="P-loop containing nucleoside triphosphate hydrolases"/>
    <property type="match status" value="1"/>
</dbReference>
<gene>
    <name evidence="2" type="ORF">E5S67_04475</name>
</gene>
<sequence>MIDCYIWHLMTCNSLAMNETAFLQATQQLDNQSFLEYIYRTYLKRNADANGKSFYLHKLQNGELTRLELLTSFLHSPEFNWVVKWEKTILGLPGLEIISYHIPKTAGTTFFIALTQVYGLDKIASYLEESVVVSDGVDPQRIKVIHGHVPSRKYFLPVNVKQIIWLRHPILRLISLYFFWKTIPRTEDSSWHNYIQEKNLDIVEFAKIPEIRNEMSIYIGGRNLNNFYFVGIQEFFNDDLTDLAKMLNWPEIQITYENKNKYEGYNYVAKSILKDSDIMNELITLNREDLELYQTALDQRAKRKQLLNSLEQY</sequence>
<dbReference type="Pfam" id="PF13946">
    <property type="entry name" value="DUF4214"/>
    <property type="match status" value="1"/>
</dbReference>
<evidence type="ECO:0000259" key="1">
    <source>
        <dbReference type="Pfam" id="PF13946"/>
    </source>
</evidence>
<proteinExistence type="predicted"/>